<evidence type="ECO:0000313" key="8">
    <source>
        <dbReference type="Proteomes" id="UP000070096"/>
    </source>
</evidence>
<name>A0A0F2CPK3_STRGN</name>
<dbReference type="Proteomes" id="UP000826921">
    <property type="component" value="Unassembled WGS sequence"/>
</dbReference>
<evidence type="ECO:0000313" key="6">
    <source>
        <dbReference type="Proteomes" id="UP000033375"/>
    </source>
</evidence>
<evidence type="ECO:0000313" key="7">
    <source>
        <dbReference type="Proteomes" id="UP000033658"/>
    </source>
</evidence>
<dbReference type="Proteomes" id="UP000033658">
    <property type="component" value="Unassembled WGS sequence"/>
</dbReference>
<dbReference type="EMBL" id="JYGL01000001">
    <property type="protein sequence ID" value="KJQ59276.1"/>
    <property type="molecule type" value="Genomic_DNA"/>
</dbReference>
<accession>A0A0F2CPK3</accession>
<gene>
    <name evidence="5" type="ORF">K1I74_05545</name>
    <name evidence="4" type="ORF">SGODD07_02051</name>
    <name evidence="2" type="ORF">TZ86_01127</name>
    <name evidence="3" type="ORF">TZ88_00029</name>
</gene>
<dbReference type="Proteomes" id="UP000033375">
    <property type="component" value="Unassembled WGS sequence"/>
</dbReference>
<dbReference type="Proteomes" id="UP000070096">
    <property type="component" value="Unassembled WGS sequence"/>
</dbReference>
<dbReference type="InterPro" id="IPR005531">
    <property type="entry name" value="Asp23"/>
</dbReference>
<dbReference type="OMA" id="AAMECYG"/>
<protein>
    <submittedName>
        <fullName evidence="5">Asp23/Gls24 family envelope stress response protein</fullName>
    </submittedName>
    <submittedName>
        <fullName evidence="4">Putative alkaline-shock protein</fullName>
    </submittedName>
</protein>
<dbReference type="PANTHER" id="PTHR34297:SF2">
    <property type="entry name" value="ASP23_GLS24 FAMILY ENVELOPE STRESS RESPONSE PROTEIN"/>
    <property type="match status" value="1"/>
</dbReference>
<comment type="caution">
    <text evidence="4">The sequence shown here is derived from an EMBL/GenBank/DDBJ whole genome shotgun (WGS) entry which is preliminary data.</text>
</comment>
<evidence type="ECO:0000313" key="2">
    <source>
        <dbReference type="EMBL" id="KJQ59276.1"/>
    </source>
</evidence>
<accession>A0A0F3HQX6</accession>
<sequence length="121" mass="12966">MTVKINTKDGQIELTDDVIATIVGGAATEIFGVVGMASKNAIKDNFQALLGKENYAKGVVVRTTEEGSIAVDVFAVLSYGTKISEVSKNIQERVKFSLENQLGITAQTVNVYIQNIKVVGE</sequence>
<dbReference type="AlphaFoldDB" id="A0A0F2CPK3"/>
<dbReference type="GeneID" id="93788012"/>
<evidence type="ECO:0000313" key="4">
    <source>
        <dbReference type="EMBL" id="KXT68678.1"/>
    </source>
</evidence>
<reference evidence="6 7" key="1">
    <citation type="submission" date="2015-02" db="EMBL/GenBank/DDBJ databases">
        <title>Evolution of amylase-binding proteins of oral streptococcal species.</title>
        <authorList>
            <person name="Haase E.M."/>
        </authorList>
    </citation>
    <scope>NUCLEOTIDE SEQUENCE [LARGE SCALE GENOMIC DNA]</scope>
    <source>
        <strain evidence="2 7">G9B</strain>
        <strain evidence="3">NCTC 10712</strain>
        <strain evidence="6">UB10712</strain>
    </source>
</reference>
<dbReference type="Pfam" id="PF03780">
    <property type="entry name" value="Asp23"/>
    <property type="match status" value="1"/>
</dbReference>
<dbReference type="EMBL" id="JYGN01000001">
    <property type="protein sequence ID" value="KJQ66328.1"/>
    <property type="molecule type" value="Genomic_DNA"/>
</dbReference>
<reference evidence="5" key="3">
    <citation type="submission" date="2021-07" db="EMBL/GenBank/DDBJ databases">
        <title>Occurrence of streptococci in the human mouth that bind to a non-human glycan.</title>
        <authorList>
            <person name="Cross B."/>
            <person name="Thamadilok S."/>
            <person name="Bensing B."/>
            <person name="Sasmal A."/>
            <person name="Khedri Z."/>
            <person name="Deng L."/>
            <person name="Yu H."/>
            <person name="Mehta A."/>
            <person name="Aluvathingal J."/>
            <person name="Nadendla S."/>
            <person name="Vickerman M."/>
            <person name="Chen X."/>
            <person name="Dewhirst F."/>
            <person name="Gill A."/>
            <person name="Lettrichova I."/>
            <person name="Diaz S."/>
            <person name="Gill S."/>
            <person name="Tettelin H."/>
            <person name="Iverson T."/>
            <person name="Sullam P."/>
            <person name="Varki A."/>
            <person name="Ruhl S."/>
        </authorList>
    </citation>
    <scope>NUCLEOTIDE SEQUENCE</scope>
    <source>
        <strain evidence="5">SK9</strain>
    </source>
</reference>
<dbReference type="PATRIC" id="fig|1302.15.peg.1139"/>
<evidence type="ECO:0000313" key="3">
    <source>
        <dbReference type="EMBL" id="KJQ66328.1"/>
    </source>
</evidence>
<evidence type="ECO:0000313" key="5">
    <source>
        <dbReference type="EMBL" id="MBZ2127524.1"/>
    </source>
</evidence>
<dbReference type="PANTHER" id="PTHR34297">
    <property type="entry name" value="HYPOTHETICAL CYTOSOLIC PROTEIN-RELATED"/>
    <property type="match status" value="1"/>
</dbReference>
<proteinExistence type="inferred from homology"/>
<reference evidence="4 8" key="2">
    <citation type="submission" date="2016-01" db="EMBL/GenBank/DDBJ databases">
        <title>Highly variable Streptococcus oralis are common among viridans streptococci isolated from primates.</title>
        <authorList>
            <person name="Denapaite D."/>
            <person name="Rieger M."/>
            <person name="Koendgen S."/>
            <person name="Brueckner R."/>
            <person name="Ochigava I."/>
            <person name="Kappeler P."/>
            <person name="Maetz-Rensing K."/>
            <person name="Leendertz F."/>
            <person name="Hakenbeck R."/>
        </authorList>
    </citation>
    <scope>NUCLEOTIDE SEQUENCE [LARGE SCALE GENOMIC DNA]</scope>
    <source>
        <strain evidence="4 8">DD07</strain>
    </source>
</reference>
<organism evidence="4 8">
    <name type="scientific">Streptococcus gordonii</name>
    <dbReference type="NCBI Taxonomy" id="1302"/>
    <lineage>
        <taxon>Bacteria</taxon>
        <taxon>Bacillati</taxon>
        <taxon>Bacillota</taxon>
        <taxon>Bacilli</taxon>
        <taxon>Lactobacillales</taxon>
        <taxon>Streptococcaceae</taxon>
        <taxon>Streptococcus</taxon>
    </lineage>
</organism>
<dbReference type="EMBL" id="LQRC01000262">
    <property type="protein sequence ID" value="KXT68678.1"/>
    <property type="molecule type" value="Genomic_DNA"/>
</dbReference>
<comment type="similarity">
    <text evidence="1">Belongs to the asp23 family.</text>
</comment>
<dbReference type="EMBL" id="JAHZQA010000003">
    <property type="protein sequence ID" value="MBZ2127524.1"/>
    <property type="molecule type" value="Genomic_DNA"/>
</dbReference>
<dbReference type="RefSeq" id="WP_012130778.1">
    <property type="nucleotide sequence ID" value="NZ_CABEIB010000003.1"/>
</dbReference>
<evidence type="ECO:0000256" key="1">
    <source>
        <dbReference type="ARBA" id="ARBA00005721"/>
    </source>
</evidence>